<name>A0A5N5HVL6_9ROSA</name>
<reference evidence="2 3" key="3">
    <citation type="submission" date="2019-11" db="EMBL/GenBank/DDBJ databases">
        <title>A de novo genome assembly of a pear dwarfing rootstock.</title>
        <authorList>
            <person name="Wang F."/>
            <person name="Wang J."/>
            <person name="Li S."/>
            <person name="Zhang Y."/>
            <person name="Fang M."/>
            <person name="Ma L."/>
            <person name="Zhao Y."/>
            <person name="Jiang S."/>
        </authorList>
    </citation>
    <scope>NUCLEOTIDE SEQUENCE [LARGE SCALE GENOMIC DNA]</scope>
    <source>
        <strain evidence="2">S2</strain>
        <tissue evidence="2">Leaf</tissue>
    </source>
</reference>
<evidence type="ECO:0000313" key="2">
    <source>
        <dbReference type="EMBL" id="KAB2630887.1"/>
    </source>
</evidence>
<dbReference type="Proteomes" id="UP000327157">
    <property type="component" value="Chromosome 12"/>
</dbReference>
<feature type="region of interest" description="Disordered" evidence="1">
    <location>
        <begin position="81"/>
        <end position="139"/>
    </location>
</feature>
<evidence type="ECO:0000313" key="3">
    <source>
        <dbReference type="Proteomes" id="UP000327157"/>
    </source>
</evidence>
<reference evidence="2 3" key="1">
    <citation type="submission" date="2019-09" db="EMBL/GenBank/DDBJ databases">
        <authorList>
            <person name="Ou C."/>
        </authorList>
    </citation>
    <scope>NUCLEOTIDE SEQUENCE [LARGE SCALE GENOMIC DNA]</scope>
    <source>
        <strain evidence="2">S2</strain>
        <tissue evidence="2">Leaf</tissue>
    </source>
</reference>
<proteinExistence type="predicted"/>
<dbReference type="EMBL" id="SMOL01000143">
    <property type="protein sequence ID" value="KAB2630887.1"/>
    <property type="molecule type" value="Genomic_DNA"/>
</dbReference>
<feature type="compositionally biased region" description="Acidic residues" evidence="1">
    <location>
        <begin position="107"/>
        <end position="121"/>
    </location>
</feature>
<sequence length="139" mass="15604">MESMECTGPSTVVIEELSDEEWDGLLVIEGPSDNKGVFVKEEVTVMCSNDGFHQEEVAGTNVAEVEDVQVVEQVNEQGVQVDEQVDEGEHSDTFFDVPVDFERNQEGSDEEDPEEDSDFVESDYRSDKDNPNFAKYDVI</sequence>
<accession>A0A5N5HVL6</accession>
<evidence type="ECO:0000256" key="1">
    <source>
        <dbReference type="SAM" id="MobiDB-lite"/>
    </source>
</evidence>
<comment type="caution">
    <text evidence="2">The sequence shown here is derived from an EMBL/GenBank/DDBJ whole genome shotgun (WGS) entry which is preliminary data.</text>
</comment>
<organism evidence="2 3">
    <name type="scientific">Pyrus ussuriensis x Pyrus communis</name>
    <dbReference type="NCBI Taxonomy" id="2448454"/>
    <lineage>
        <taxon>Eukaryota</taxon>
        <taxon>Viridiplantae</taxon>
        <taxon>Streptophyta</taxon>
        <taxon>Embryophyta</taxon>
        <taxon>Tracheophyta</taxon>
        <taxon>Spermatophyta</taxon>
        <taxon>Magnoliopsida</taxon>
        <taxon>eudicotyledons</taxon>
        <taxon>Gunneridae</taxon>
        <taxon>Pentapetalae</taxon>
        <taxon>rosids</taxon>
        <taxon>fabids</taxon>
        <taxon>Rosales</taxon>
        <taxon>Rosaceae</taxon>
        <taxon>Amygdaloideae</taxon>
        <taxon>Maleae</taxon>
        <taxon>Pyrus</taxon>
    </lineage>
</organism>
<reference evidence="3" key="2">
    <citation type="submission" date="2019-10" db="EMBL/GenBank/DDBJ databases">
        <title>A de novo genome assembly of a pear dwarfing rootstock.</title>
        <authorList>
            <person name="Wang F."/>
            <person name="Wang J."/>
            <person name="Li S."/>
            <person name="Zhang Y."/>
            <person name="Fang M."/>
            <person name="Ma L."/>
            <person name="Zhao Y."/>
            <person name="Jiang S."/>
        </authorList>
    </citation>
    <scope>NUCLEOTIDE SEQUENCE [LARGE SCALE GENOMIC DNA]</scope>
</reference>
<gene>
    <name evidence="2" type="ORF">D8674_008406</name>
</gene>
<dbReference type="AlphaFoldDB" id="A0A5N5HVL6"/>
<keyword evidence="3" id="KW-1185">Reference proteome</keyword>
<protein>
    <submittedName>
        <fullName evidence="2">Uncharacterized protein</fullName>
    </submittedName>
</protein>